<feature type="transmembrane region" description="Helical" evidence="7">
    <location>
        <begin position="130"/>
        <end position="153"/>
    </location>
</feature>
<evidence type="ECO:0000256" key="6">
    <source>
        <dbReference type="ARBA" id="ARBA00023136"/>
    </source>
</evidence>
<evidence type="ECO:0000313" key="8">
    <source>
        <dbReference type="EMBL" id="OAY39538.1"/>
    </source>
</evidence>
<accession>A0A2C9V579</accession>
<proteinExistence type="inferred from homology"/>
<dbReference type="GO" id="GO:0005345">
    <property type="term" value="F:purine nucleobase transmembrane transporter activity"/>
    <property type="evidence" value="ECO:0007669"/>
    <property type="project" value="UniProtKB-UniRule"/>
</dbReference>
<dbReference type="EMBL" id="CM004396">
    <property type="protein sequence ID" value="OAY39538.1"/>
    <property type="molecule type" value="Genomic_DNA"/>
</dbReference>
<keyword evidence="6 7" id="KW-0472">Membrane</keyword>
<sequence>MSKSLLQCIYPPERCHSLLKFGRIFFLLSKKKKGLLGLFLVLWLSLILRWWQLARRSFSLHFSIHHSQGDSGVAEMETDTSNNQESGEVEKMSKSLKKFLLIVNSALLATGCCVGPLVQRLYFLKGGKSVWISCFLETAGWPFIIFPLIASYFFRRRKNSSMTKLFYITPHLFLACAVIGVLTGLDDFLAAYGVSLLPVSTYSLIIATQLGFTAAFAFILVKQKFTPFTINAIFLLTIGAFILVLHASSDRPAHETNKQYFIGFFMTLGASVLYGFVLPLMELTYKKAKQTITYTLVMEMQMVLSFFASAFCAIGMLLHKDFAAIPREAREFELGKATYYLVLICIIIAALLPVTEILAVLFYHEKFHAEKAISLGLSLWGFISYFYGEFQQNKKLRIRLQN</sequence>
<feature type="transmembrane region" description="Helical" evidence="7">
    <location>
        <begin position="228"/>
        <end position="248"/>
    </location>
</feature>
<dbReference type="GO" id="GO:0015211">
    <property type="term" value="F:purine nucleoside transmembrane transporter activity"/>
    <property type="evidence" value="ECO:0007669"/>
    <property type="project" value="UniProtKB-UniRule"/>
</dbReference>
<dbReference type="GO" id="GO:0022857">
    <property type="term" value="F:transmembrane transporter activity"/>
    <property type="evidence" value="ECO:0000318"/>
    <property type="project" value="GO_Central"/>
</dbReference>
<dbReference type="GO" id="GO:0016020">
    <property type="term" value="C:membrane"/>
    <property type="evidence" value="ECO:0007669"/>
    <property type="project" value="UniProtKB-SubCell"/>
</dbReference>
<dbReference type="InterPro" id="IPR037185">
    <property type="entry name" value="EmrE-like"/>
</dbReference>
<name>A0A2C9V579_MANES</name>
<dbReference type="AlphaFoldDB" id="A0A2C9V579"/>
<gene>
    <name evidence="8" type="ORF">MANES_10G102900</name>
</gene>
<feature type="transmembrane region" description="Helical" evidence="7">
    <location>
        <begin position="339"/>
        <end position="363"/>
    </location>
</feature>
<feature type="transmembrane region" description="Helical" evidence="7">
    <location>
        <begin position="202"/>
        <end position="221"/>
    </location>
</feature>
<keyword evidence="5 7" id="KW-1133">Transmembrane helix</keyword>
<evidence type="ECO:0000256" key="4">
    <source>
        <dbReference type="ARBA" id="ARBA00022692"/>
    </source>
</evidence>
<keyword evidence="3 7" id="KW-0813">Transport</keyword>
<feature type="transmembrane region" description="Helical" evidence="7">
    <location>
        <begin position="260"/>
        <end position="281"/>
    </location>
</feature>
<protein>
    <recommendedName>
        <fullName evidence="7">Probable purine permease</fullName>
    </recommendedName>
</protein>
<evidence type="ECO:0000256" key="5">
    <source>
        <dbReference type="ARBA" id="ARBA00022989"/>
    </source>
</evidence>
<evidence type="ECO:0000256" key="2">
    <source>
        <dbReference type="ARBA" id="ARBA00006213"/>
    </source>
</evidence>
<dbReference type="SUPFAM" id="SSF103481">
    <property type="entry name" value="Multidrug resistance efflux transporter EmrE"/>
    <property type="match status" value="1"/>
</dbReference>
<dbReference type="PANTHER" id="PTHR31376:SF105">
    <property type="entry name" value="PURINE PERMEASE-RELATED"/>
    <property type="match status" value="1"/>
</dbReference>
<reference evidence="8" key="1">
    <citation type="submission" date="2016-02" db="EMBL/GenBank/DDBJ databases">
        <title>WGS assembly of Manihot esculenta.</title>
        <authorList>
            <person name="Bredeson J.V."/>
            <person name="Prochnik S.E."/>
            <person name="Lyons J.B."/>
            <person name="Schmutz J."/>
            <person name="Grimwood J."/>
            <person name="Vrebalov J."/>
            <person name="Bart R.S."/>
            <person name="Amuge T."/>
            <person name="Ferguson M.E."/>
            <person name="Green R."/>
            <person name="Putnam N."/>
            <person name="Stites J."/>
            <person name="Rounsley S."/>
            <person name="Rokhsar D.S."/>
        </authorList>
    </citation>
    <scope>NUCLEOTIDE SEQUENCE [LARGE SCALE GENOMIC DNA]</scope>
    <source>
        <tissue evidence="8">Leaf</tissue>
    </source>
</reference>
<feature type="transmembrane region" description="Helical" evidence="7">
    <location>
        <begin position="165"/>
        <end position="182"/>
    </location>
</feature>
<comment type="subcellular location">
    <subcellularLocation>
        <location evidence="1 7">Membrane</location>
        <topology evidence="1 7">Multi-pass membrane protein</topology>
    </subcellularLocation>
</comment>
<comment type="similarity">
    <text evidence="2 7">Belongs to the purine permeases (TC 2.A.7.14) family.</text>
</comment>
<dbReference type="PANTHER" id="PTHR31376">
    <property type="entry name" value="OS09G0467300 PROTEIN-RELATED"/>
    <property type="match status" value="1"/>
</dbReference>
<organism evidence="8">
    <name type="scientific">Manihot esculenta</name>
    <name type="common">Cassava</name>
    <name type="synonym">Jatropha manihot</name>
    <dbReference type="NCBI Taxonomy" id="3983"/>
    <lineage>
        <taxon>Eukaryota</taxon>
        <taxon>Viridiplantae</taxon>
        <taxon>Streptophyta</taxon>
        <taxon>Embryophyta</taxon>
        <taxon>Tracheophyta</taxon>
        <taxon>Spermatophyta</taxon>
        <taxon>Magnoliopsida</taxon>
        <taxon>eudicotyledons</taxon>
        <taxon>Gunneridae</taxon>
        <taxon>Pentapetalae</taxon>
        <taxon>rosids</taxon>
        <taxon>fabids</taxon>
        <taxon>Malpighiales</taxon>
        <taxon>Euphorbiaceae</taxon>
        <taxon>Crotonoideae</taxon>
        <taxon>Manihoteae</taxon>
        <taxon>Manihot</taxon>
    </lineage>
</organism>
<dbReference type="InterPro" id="IPR030182">
    <property type="entry name" value="PUP_plant"/>
</dbReference>
<feature type="transmembrane region" description="Helical" evidence="7">
    <location>
        <begin position="302"/>
        <end position="319"/>
    </location>
</feature>
<evidence type="ECO:0000256" key="3">
    <source>
        <dbReference type="ARBA" id="ARBA00022448"/>
    </source>
</evidence>
<comment type="caution">
    <text evidence="7">Lacks conserved residue(s) required for the propagation of feature annotation.</text>
</comment>
<keyword evidence="4 7" id="KW-0812">Transmembrane</keyword>
<evidence type="ECO:0000256" key="7">
    <source>
        <dbReference type="RuleBase" id="RU368015"/>
    </source>
</evidence>
<dbReference type="Pfam" id="PF16913">
    <property type="entry name" value="PUNUT"/>
    <property type="match status" value="1"/>
</dbReference>
<feature type="transmembrane region" description="Helical" evidence="7">
    <location>
        <begin position="34"/>
        <end position="51"/>
    </location>
</feature>
<dbReference type="STRING" id="3983.A0A2C9V579"/>
<evidence type="ECO:0000256" key="1">
    <source>
        <dbReference type="ARBA" id="ARBA00004141"/>
    </source>
</evidence>
<feature type="transmembrane region" description="Helical" evidence="7">
    <location>
        <begin position="99"/>
        <end position="118"/>
    </location>
</feature>